<reference evidence="2" key="1">
    <citation type="journal article" date="2009" name="PLoS Genet.">
        <title>Sequencing, mapping, and analysis of 27,455 maize full-length cDNAs.</title>
        <authorList>
            <person name="Soderlund C."/>
            <person name="Descour A."/>
            <person name="Kudrna D."/>
            <person name="Bomhoff M."/>
            <person name="Boyd L."/>
            <person name="Currie J."/>
            <person name="Angelova A."/>
            <person name="Collura K."/>
            <person name="Wissotski M."/>
            <person name="Ashley E."/>
            <person name="Morrow D."/>
            <person name="Fernandes J."/>
            <person name="Walbot V."/>
            <person name="Yu Y."/>
        </authorList>
    </citation>
    <scope>NUCLEOTIDE SEQUENCE</scope>
    <source>
        <strain evidence="2">B73</strain>
    </source>
</reference>
<name>C0P2L2_MAIZE</name>
<keyword evidence="1" id="KW-0472">Membrane</keyword>
<dbReference type="AlphaFoldDB" id="C0P2L2"/>
<dbReference type="HOGENOM" id="CLU_2674703_0_0_1"/>
<keyword evidence="1" id="KW-1133">Transmembrane helix</keyword>
<protein>
    <submittedName>
        <fullName evidence="2">Uncharacterized protein</fullName>
    </submittedName>
</protein>
<sequence>MVGLQPIAVILASLSYSTCLFIALTSRANRKSTAKSWRTYQKLNCRCSGPHKTYYQYPSACLYADHRRKKHPKIA</sequence>
<organism evidence="2">
    <name type="scientific">Zea mays</name>
    <name type="common">Maize</name>
    <dbReference type="NCBI Taxonomy" id="4577"/>
    <lineage>
        <taxon>Eukaryota</taxon>
        <taxon>Viridiplantae</taxon>
        <taxon>Streptophyta</taxon>
        <taxon>Embryophyta</taxon>
        <taxon>Tracheophyta</taxon>
        <taxon>Spermatophyta</taxon>
        <taxon>Magnoliopsida</taxon>
        <taxon>Liliopsida</taxon>
        <taxon>Poales</taxon>
        <taxon>Poaceae</taxon>
        <taxon>PACMAD clade</taxon>
        <taxon>Panicoideae</taxon>
        <taxon>Andropogonodae</taxon>
        <taxon>Andropogoneae</taxon>
        <taxon>Tripsacinae</taxon>
        <taxon>Zea</taxon>
    </lineage>
</organism>
<keyword evidence="1" id="KW-0812">Transmembrane</keyword>
<accession>C0P2L2</accession>
<proteinExistence type="evidence at transcript level"/>
<evidence type="ECO:0000313" key="2">
    <source>
        <dbReference type="EMBL" id="ACN27228.1"/>
    </source>
</evidence>
<evidence type="ECO:0000256" key="1">
    <source>
        <dbReference type="SAM" id="Phobius"/>
    </source>
</evidence>
<feature type="transmembrane region" description="Helical" evidence="1">
    <location>
        <begin position="6"/>
        <end position="25"/>
    </location>
</feature>
<dbReference type="EMBL" id="BT062531">
    <property type="protein sequence ID" value="ACN27228.1"/>
    <property type="molecule type" value="mRNA"/>
</dbReference>
<reference evidence="2" key="2">
    <citation type="submission" date="2012-06" db="EMBL/GenBank/DDBJ databases">
        <authorList>
            <person name="Yu Y."/>
            <person name="Currie J."/>
            <person name="Lomeli R."/>
            <person name="Angelova A."/>
            <person name="Collura K."/>
            <person name="Wissotski M."/>
            <person name="Campos D."/>
            <person name="Kudrna D."/>
            <person name="Golser W."/>
            <person name="Ashely E."/>
            <person name="Descour A."/>
            <person name="Fernandes J."/>
            <person name="Soderlund C."/>
            <person name="Walbot V."/>
        </authorList>
    </citation>
    <scope>NUCLEOTIDE SEQUENCE</scope>
    <source>
        <strain evidence="2">B73</strain>
    </source>
</reference>